<dbReference type="PANTHER" id="PTHR45825:SF11">
    <property type="entry name" value="ALPHA AMYLASE DOMAIN-CONTAINING PROTEIN"/>
    <property type="match status" value="1"/>
</dbReference>
<reference evidence="6 7" key="1">
    <citation type="journal article" date="2020" name="Cell Host Microbe">
        <title>Functional and Genomic Variation between Human-Derived Isolates of Lachnospiraceae Reveals Inter- and Intra-Species Diversity.</title>
        <authorList>
            <person name="Sorbara M.T."/>
            <person name="Littmann E.R."/>
            <person name="Fontana E."/>
            <person name="Moody T.U."/>
            <person name="Kohout C.E."/>
            <person name="Gjonbalaj M."/>
            <person name="Eaton V."/>
            <person name="Seok R."/>
            <person name="Leiner I.M."/>
            <person name="Pamer E.G."/>
        </authorList>
    </citation>
    <scope>NUCLEOTIDE SEQUENCE [LARGE SCALE GENOMIC DNA]</scope>
    <source>
        <strain evidence="6 7">MSK.20.11</strain>
    </source>
</reference>
<organism evidence="6 7">
    <name type="scientific">Blautia wexlerae</name>
    <dbReference type="NCBI Taxonomy" id="418240"/>
    <lineage>
        <taxon>Bacteria</taxon>
        <taxon>Bacillati</taxon>
        <taxon>Bacillota</taxon>
        <taxon>Clostridia</taxon>
        <taxon>Lachnospirales</taxon>
        <taxon>Lachnospiraceae</taxon>
        <taxon>Blautia</taxon>
    </lineage>
</organism>
<dbReference type="Gene3D" id="3.40.50.2000">
    <property type="entry name" value="Glycogen Phosphorylase B"/>
    <property type="match status" value="2"/>
</dbReference>
<feature type="domain" description="Starch synthase catalytic" evidence="5">
    <location>
        <begin position="4"/>
        <end position="133"/>
    </location>
</feature>
<evidence type="ECO:0000313" key="7">
    <source>
        <dbReference type="Proteomes" id="UP000822152"/>
    </source>
</evidence>
<comment type="catalytic activity">
    <reaction evidence="1">
        <text>[(1-&gt;4)-alpha-D-glucosyl](n) + ADP-alpha-D-glucose = [(1-&gt;4)-alpha-D-glucosyl](n+1) + ADP + H(+)</text>
        <dbReference type="Rhea" id="RHEA:18189"/>
        <dbReference type="Rhea" id="RHEA-COMP:9584"/>
        <dbReference type="Rhea" id="RHEA-COMP:9587"/>
        <dbReference type="ChEBI" id="CHEBI:15378"/>
        <dbReference type="ChEBI" id="CHEBI:15444"/>
        <dbReference type="ChEBI" id="CHEBI:57498"/>
        <dbReference type="ChEBI" id="CHEBI:456216"/>
        <dbReference type="EC" id="2.4.1.21"/>
    </reaction>
</comment>
<keyword evidence="7" id="KW-1185">Reference proteome</keyword>
<proteinExistence type="predicted"/>
<evidence type="ECO:0000256" key="1">
    <source>
        <dbReference type="ARBA" id="ARBA00001478"/>
    </source>
</evidence>
<dbReference type="EC" id="2.4.1.21" evidence="2"/>
<evidence type="ECO:0000256" key="2">
    <source>
        <dbReference type="ARBA" id="ARBA00012588"/>
    </source>
</evidence>
<dbReference type="InterPro" id="IPR013534">
    <property type="entry name" value="Starch_synth_cat_dom"/>
</dbReference>
<evidence type="ECO:0000256" key="4">
    <source>
        <dbReference type="ARBA" id="ARBA00022679"/>
    </source>
</evidence>
<dbReference type="PANTHER" id="PTHR45825">
    <property type="entry name" value="GRANULE-BOUND STARCH SYNTHASE 1, CHLOROPLASTIC/AMYLOPLASTIC"/>
    <property type="match status" value="1"/>
</dbReference>
<comment type="caution">
    <text evidence="6">The sequence shown here is derived from an EMBL/GenBank/DDBJ whole genome shotgun (WGS) entry which is preliminary data.</text>
</comment>
<protein>
    <recommendedName>
        <fullName evidence="2">starch synthase</fullName>
        <ecNumber evidence="2">2.4.1.21</ecNumber>
    </recommendedName>
</protein>
<feature type="non-terminal residue" evidence="6">
    <location>
        <position position="207"/>
    </location>
</feature>
<dbReference type="Proteomes" id="UP000822152">
    <property type="component" value="Unassembled WGS sequence"/>
</dbReference>
<dbReference type="EMBL" id="JAAIPF010000128">
    <property type="protein sequence ID" value="NSF75497.1"/>
    <property type="molecule type" value="Genomic_DNA"/>
</dbReference>
<evidence type="ECO:0000259" key="5">
    <source>
        <dbReference type="Pfam" id="PF08323"/>
    </source>
</evidence>
<dbReference type="RefSeq" id="WP_173744545.1">
    <property type="nucleotide sequence ID" value="NZ_JAAIPF010000128.1"/>
</dbReference>
<accession>A0ABX2GSX7</accession>
<feature type="non-terminal residue" evidence="6">
    <location>
        <position position="1"/>
    </location>
</feature>
<gene>
    <name evidence="6" type="ORF">G4952_17300</name>
</gene>
<evidence type="ECO:0000313" key="6">
    <source>
        <dbReference type="EMBL" id="NSF75497.1"/>
    </source>
</evidence>
<sequence length="207" mass="23614">DIPKFCYFAKAALAALNYLNWTPDVVHCHDWQAALVPLYLRTCFQDTDVGRAISILTIHNLKFQGIYDRKKIQYWSGLPDYVFNKDCMIQNWLDANMLKGGIAYSNKVTTVSNTYAWEIQTEEYGEGLAEHLRYHNNKILGIVNGIDTDIWNPATDKLLAADYDEKSAIKNKKINKKALQESLGLDVDEHKMVIGLISRLTNQKGLD</sequence>
<dbReference type="SUPFAM" id="SSF53756">
    <property type="entry name" value="UDP-Glycosyltransferase/glycogen phosphorylase"/>
    <property type="match status" value="1"/>
</dbReference>
<keyword evidence="3" id="KW-0328">Glycosyltransferase</keyword>
<name>A0ABX2GSX7_9FIRM</name>
<evidence type="ECO:0000256" key="3">
    <source>
        <dbReference type="ARBA" id="ARBA00022676"/>
    </source>
</evidence>
<keyword evidence="4" id="KW-0808">Transferase</keyword>
<dbReference type="Pfam" id="PF08323">
    <property type="entry name" value="Glyco_transf_5"/>
    <property type="match status" value="1"/>
</dbReference>